<dbReference type="Pfam" id="PF10536">
    <property type="entry name" value="PMD"/>
    <property type="match status" value="1"/>
</dbReference>
<protein>
    <recommendedName>
        <fullName evidence="1">Aminotransferase-like plant mobile domain-containing protein</fullName>
    </recommendedName>
</protein>
<evidence type="ECO:0000259" key="1">
    <source>
        <dbReference type="Pfam" id="PF10536"/>
    </source>
</evidence>
<reference evidence="2" key="1">
    <citation type="submission" date="2023-12" db="EMBL/GenBank/DDBJ databases">
        <title>Genome assembly of Anisodus tanguticus.</title>
        <authorList>
            <person name="Wang Y.-J."/>
        </authorList>
    </citation>
    <scope>NUCLEOTIDE SEQUENCE</scope>
    <source>
        <strain evidence="2">KB-2021</strain>
        <tissue evidence="2">Leaf</tissue>
    </source>
</reference>
<dbReference type="InterPro" id="IPR019557">
    <property type="entry name" value="AminoTfrase-like_pln_mobile"/>
</dbReference>
<organism evidence="2 3">
    <name type="scientific">Anisodus tanguticus</name>
    <dbReference type="NCBI Taxonomy" id="243964"/>
    <lineage>
        <taxon>Eukaryota</taxon>
        <taxon>Viridiplantae</taxon>
        <taxon>Streptophyta</taxon>
        <taxon>Embryophyta</taxon>
        <taxon>Tracheophyta</taxon>
        <taxon>Spermatophyta</taxon>
        <taxon>Magnoliopsida</taxon>
        <taxon>eudicotyledons</taxon>
        <taxon>Gunneridae</taxon>
        <taxon>Pentapetalae</taxon>
        <taxon>asterids</taxon>
        <taxon>lamiids</taxon>
        <taxon>Solanales</taxon>
        <taxon>Solanaceae</taxon>
        <taxon>Solanoideae</taxon>
        <taxon>Hyoscyameae</taxon>
        <taxon>Anisodus</taxon>
    </lineage>
</organism>
<dbReference type="Proteomes" id="UP001291623">
    <property type="component" value="Unassembled WGS sequence"/>
</dbReference>
<gene>
    <name evidence="2" type="ORF">RND71_038516</name>
</gene>
<name>A0AAE1UZJ4_9SOLA</name>
<proteinExistence type="predicted"/>
<dbReference type="EMBL" id="JAVYJV010000021">
    <property type="protein sequence ID" value="KAK4342700.1"/>
    <property type="molecule type" value="Genomic_DNA"/>
</dbReference>
<comment type="caution">
    <text evidence="2">The sequence shown here is derived from an EMBL/GenBank/DDBJ whole genome shotgun (WGS) entry which is preliminary data.</text>
</comment>
<dbReference type="PANTHER" id="PTHR48200">
    <property type="entry name" value="PROTEIN, PUTATIVE-RELATED"/>
    <property type="match status" value="1"/>
</dbReference>
<sequence length="447" mass="52088">MVSGIPSKLKIWWTGFDLGSQMAIRRRLGCLISLFDIFPDQHLVRALIYFWDLDRVVFKFRYFEMTPTLEEINYFTNLIYQGRGQIIPHSQSGKKFLHYFGLKNAKELRCFENNWVSLDYLYERYGCRDGYKLFKNEFSCTPDHWQTKRPIAFTVALLGILIFPLEHGKISTCICSVARALFEEVDGAQLTLAPMILAEIFRALGKCKRGETSFFEGCNLILQIWAMEHFYQRPNMVDICFSESNKIVSFYDRTKRFVSPVGINDWYEFLASRTGDQIQWKYSLLPNSKKAYIRCRRLYYIELIGLKCLQPYAPLRVLRQFGQKQIIPLQANMSVSEVQFGPNFIVPRSRQVLDEWNDIDTMDIGDSQAGGTPEYHAWLREDRGNTDHSPKGEQGFEDIGTTIWVRNFRLRDTVVTPKMWHQMQNIVQYLEDAGAGPSSVRISSSYL</sequence>
<dbReference type="AlphaFoldDB" id="A0AAE1UZJ4"/>
<evidence type="ECO:0000313" key="2">
    <source>
        <dbReference type="EMBL" id="KAK4342700.1"/>
    </source>
</evidence>
<dbReference type="PANTHER" id="PTHR48200:SF1">
    <property type="entry name" value="AMINOTRANSFERASE-LIKE PLANT MOBILE DOMAIN-CONTAINING PROTEIN"/>
    <property type="match status" value="1"/>
</dbReference>
<accession>A0AAE1UZJ4</accession>
<keyword evidence="3" id="KW-1185">Reference proteome</keyword>
<evidence type="ECO:0000313" key="3">
    <source>
        <dbReference type="Proteomes" id="UP001291623"/>
    </source>
</evidence>
<feature type="domain" description="Aminotransferase-like plant mobile" evidence="1">
    <location>
        <begin position="32"/>
        <end position="333"/>
    </location>
</feature>